<dbReference type="InterPro" id="IPR001314">
    <property type="entry name" value="Peptidase_S1A"/>
</dbReference>
<dbReference type="InterPro" id="IPR001254">
    <property type="entry name" value="Trypsin_dom"/>
</dbReference>
<dbReference type="AlphaFoldDB" id="A0A6J6BLH4"/>
<dbReference type="PROSITE" id="PS00134">
    <property type="entry name" value="TRYPSIN_HIS"/>
    <property type="match status" value="1"/>
</dbReference>
<dbReference type="GO" id="GO:0006508">
    <property type="term" value="P:proteolysis"/>
    <property type="evidence" value="ECO:0007669"/>
    <property type="project" value="InterPro"/>
</dbReference>
<dbReference type="PROSITE" id="PS00135">
    <property type="entry name" value="TRYPSIN_SER"/>
    <property type="match status" value="1"/>
</dbReference>
<evidence type="ECO:0000256" key="3">
    <source>
        <dbReference type="ARBA" id="ARBA00023157"/>
    </source>
</evidence>
<dbReference type="EMBL" id="CAEZSF010000079">
    <property type="protein sequence ID" value="CAB4539477.1"/>
    <property type="molecule type" value="Genomic_DNA"/>
</dbReference>
<dbReference type="PROSITE" id="PS50240">
    <property type="entry name" value="TRYPSIN_DOM"/>
    <property type="match status" value="1"/>
</dbReference>
<protein>
    <submittedName>
        <fullName evidence="5">Unannotated protein</fullName>
    </submittedName>
</protein>
<reference evidence="5" key="1">
    <citation type="submission" date="2020-05" db="EMBL/GenBank/DDBJ databases">
        <authorList>
            <person name="Chiriac C."/>
            <person name="Salcher M."/>
            <person name="Ghai R."/>
            <person name="Kavagutti S V."/>
        </authorList>
    </citation>
    <scope>NUCLEOTIDE SEQUENCE</scope>
</reference>
<dbReference type="PANTHER" id="PTHR24276">
    <property type="entry name" value="POLYSERASE-RELATED"/>
    <property type="match status" value="1"/>
</dbReference>
<dbReference type="InterPro" id="IPR013517">
    <property type="entry name" value="FG-GAP"/>
</dbReference>
<dbReference type="Pfam" id="PF13517">
    <property type="entry name" value="FG-GAP_3"/>
    <property type="match status" value="1"/>
</dbReference>
<evidence type="ECO:0000259" key="4">
    <source>
        <dbReference type="PROSITE" id="PS50240"/>
    </source>
</evidence>
<evidence type="ECO:0000256" key="2">
    <source>
        <dbReference type="ARBA" id="ARBA00022729"/>
    </source>
</evidence>
<dbReference type="PANTHER" id="PTHR24276:SF98">
    <property type="entry name" value="FI18310P1-RELATED"/>
    <property type="match status" value="1"/>
</dbReference>
<dbReference type="InterPro" id="IPR028994">
    <property type="entry name" value="Integrin_alpha_N"/>
</dbReference>
<proteinExistence type="inferred from homology"/>
<name>A0A6J6BLH4_9ZZZZ</name>
<dbReference type="InterPro" id="IPR033116">
    <property type="entry name" value="TRYPSIN_SER"/>
</dbReference>
<dbReference type="PROSITE" id="PS51257">
    <property type="entry name" value="PROKAR_LIPOPROTEIN"/>
    <property type="match status" value="1"/>
</dbReference>
<dbReference type="Gene3D" id="2.40.10.10">
    <property type="entry name" value="Trypsin-like serine proteases"/>
    <property type="match status" value="1"/>
</dbReference>
<dbReference type="Pfam" id="PF00089">
    <property type="entry name" value="Trypsin"/>
    <property type="match status" value="1"/>
</dbReference>
<dbReference type="InterPro" id="IPR018114">
    <property type="entry name" value="TRYPSIN_HIS"/>
</dbReference>
<dbReference type="SUPFAM" id="SSF69318">
    <property type="entry name" value="Integrin alpha N-terminal domain"/>
    <property type="match status" value="1"/>
</dbReference>
<organism evidence="5">
    <name type="scientific">freshwater metagenome</name>
    <dbReference type="NCBI Taxonomy" id="449393"/>
    <lineage>
        <taxon>unclassified sequences</taxon>
        <taxon>metagenomes</taxon>
        <taxon>ecological metagenomes</taxon>
    </lineage>
</organism>
<evidence type="ECO:0000313" key="5">
    <source>
        <dbReference type="EMBL" id="CAB4539477.1"/>
    </source>
</evidence>
<dbReference type="GO" id="GO:0004252">
    <property type="term" value="F:serine-type endopeptidase activity"/>
    <property type="evidence" value="ECO:0007669"/>
    <property type="project" value="InterPro"/>
</dbReference>
<dbReference type="PRINTS" id="PR00722">
    <property type="entry name" value="CHYMOTRYPSIN"/>
</dbReference>
<accession>A0A6J6BLH4</accession>
<dbReference type="InterPro" id="IPR043504">
    <property type="entry name" value="Peptidase_S1_PA_chymotrypsin"/>
</dbReference>
<gene>
    <name evidence="5" type="ORF">UFOPK1358_00939</name>
</gene>
<sequence length="601" mass="62093">MRAFGYKSLVVFGVLGFLGGILGACAPTANLESPTNSPNLPLNDSVASFPTELSPKIVNGGFGSISEFPFLVGLINLNAPNPYEGQFCGGSRVSQTKIITAAHCVVSNGFVTDPSVLGALYGTNDLLAGGTLVRVTQVAVHPLYNDSSLGNDVAVLTVTAPNSPVPVIETITSAAENTTSPGRVAKLAGWGCTQVFPAIYGDCGEYPETLRRTDLPMQSPALCANEISGFNAALMICAGSVSGYGDAPDARYGDSGGPLVAAGAQGPLLAGVVSFGPGCGGSPTAYTRLAAQSTWLQSQGVPLRAAPFTPAALQPQVSGSYLPLAGDFNGNGYADCYWYAPGAAVEYLWTDSRSGLVPGAASRQVSGSYLPVVGNFDGDADDDIFWYAPGGAPEGLYRADRGVFSNETAPSVNGTYAPLSGDFDGNGTDDIFWYAPGPAGDFLWLGLTNGGFSPVPVTQVNGSYQPAVGDFDGNSTDDIFWYAPGSGTEYIWRGTVPAFAGAAVLTAVVGPSPLQLNGVYRLLSGDYDGDNKSDLLGYGIGTANDLMWRGSSSGFNRATDVAVNGSYQTATGDMNRDGRDDVLWHGPAAAYDGWWSGINVG</sequence>
<dbReference type="InterPro" id="IPR050430">
    <property type="entry name" value="Peptidase_S1"/>
</dbReference>
<dbReference type="SMART" id="SM00020">
    <property type="entry name" value="Tryp_SPc"/>
    <property type="match status" value="1"/>
</dbReference>
<dbReference type="CDD" id="cd00190">
    <property type="entry name" value="Tryp_SPc"/>
    <property type="match status" value="1"/>
</dbReference>
<evidence type="ECO:0000256" key="1">
    <source>
        <dbReference type="ARBA" id="ARBA00007664"/>
    </source>
</evidence>
<dbReference type="SUPFAM" id="SSF50494">
    <property type="entry name" value="Trypsin-like serine proteases"/>
    <property type="match status" value="1"/>
</dbReference>
<comment type="similarity">
    <text evidence="1">Belongs to the peptidase S1 family.</text>
</comment>
<feature type="domain" description="Peptidase S1" evidence="4">
    <location>
        <begin position="57"/>
        <end position="301"/>
    </location>
</feature>
<keyword evidence="3" id="KW-1015">Disulfide bond</keyword>
<dbReference type="InterPro" id="IPR009003">
    <property type="entry name" value="Peptidase_S1_PA"/>
</dbReference>
<keyword evidence="2" id="KW-0732">Signal</keyword>